<feature type="region of interest" description="Disordered" evidence="1">
    <location>
        <begin position="137"/>
        <end position="158"/>
    </location>
</feature>
<dbReference type="GO" id="GO:0009245">
    <property type="term" value="P:lipid A biosynthetic process"/>
    <property type="evidence" value="ECO:0007669"/>
    <property type="project" value="InterPro"/>
</dbReference>
<dbReference type="InterPro" id="IPR020573">
    <property type="entry name" value="UDP_GlcNAc_AcTrfase_non-rep"/>
</dbReference>
<evidence type="ECO:0000256" key="1">
    <source>
        <dbReference type="SAM" id="MobiDB-lite"/>
    </source>
</evidence>
<dbReference type="GO" id="GO:0016747">
    <property type="term" value="F:acyltransferase activity, transferring groups other than amino-acyl groups"/>
    <property type="evidence" value="ECO:0007669"/>
    <property type="project" value="InterPro"/>
</dbReference>
<dbReference type="Gene3D" id="3.40.1390.10">
    <property type="entry name" value="MurE/MurF, N-terminal domain"/>
    <property type="match status" value="1"/>
</dbReference>
<dbReference type="Pfam" id="PF04613">
    <property type="entry name" value="LpxD"/>
    <property type="match status" value="1"/>
</dbReference>
<dbReference type="KEGG" id="bvy:NCTC9239_01873"/>
<protein>
    <submittedName>
        <fullName evidence="3">UDP-3-O-[3-hydroxymyristoyl] glucosamine N-acyltransferase</fullName>
    </submittedName>
</protein>
<name>A0A4P1K5X9_9CAUL</name>
<evidence type="ECO:0000313" key="3">
    <source>
        <dbReference type="EMBL" id="VTO15827.1"/>
    </source>
</evidence>
<feature type="compositionally biased region" description="Low complexity" evidence="1">
    <location>
        <begin position="137"/>
        <end position="152"/>
    </location>
</feature>
<proteinExistence type="predicted"/>
<dbReference type="GO" id="GO:0016020">
    <property type="term" value="C:membrane"/>
    <property type="evidence" value="ECO:0007669"/>
    <property type="project" value="GOC"/>
</dbReference>
<organism evidence="3 4">
    <name type="scientific">Brevundimonas vancanneytii</name>
    <dbReference type="NCBI Taxonomy" id="1325724"/>
    <lineage>
        <taxon>Bacteria</taxon>
        <taxon>Pseudomonadati</taxon>
        <taxon>Pseudomonadota</taxon>
        <taxon>Alphaproteobacteria</taxon>
        <taxon>Caulobacterales</taxon>
        <taxon>Caulobacteraceae</taxon>
        <taxon>Brevundimonas</taxon>
    </lineage>
</organism>
<evidence type="ECO:0000313" key="4">
    <source>
        <dbReference type="Proteomes" id="UP000309952"/>
    </source>
</evidence>
<keyword evidence="3" id="KW-0808">Transferase</keyword>
<dbReference type="EMBL" id="LR588407">
    <property type="protein sequence ID" value="VTO15827.1"/>
    <property type="molecule type" value="Genomic_DNA"/>
</dbReference>
<sequence length="158" mass="15608">MPDPRFFQTLSSLTVAALAEHIGGEVVRGGEVIVSAVAPLSSADRGAIAFLGDRKFAAALAETKAGCVIVPPSAVDAAPAEAAVIVSGEAQAAWARASALLHRPIRLDRAISAAEAAEDDTVVVEPGVILARASASGAAAASAPTPSSGQASRSAVTA</sequence>
<accession>A0A4P1K5X9</accession>
<dbReference type="AlphaFoldDB" id="A0A4P1K5X9"/>
<feature type="domain" description="UDP-3-O-[3-hydroxymyristoyl] glucosamine N-acyltransferase non-repeat region" evidence="2">
    <location>
        <begin position="32"/>
        <end position="100"/>
    </location>
</feature>
<reference evidence="3 4" key="1">
    <citation type="submission" date="2019-04" db="EMBL/GenBank/DDBJ databases">
        <authorList>
            <consortium name="Pathogen Informatics"/>
        </authorList>
    </citation>
    <scope>NUCLEOTIDE SEQUENCE [LARGE SCALE GENOMIC DNA]</scope>
    <source>
        <strain evidence="3 4">NCTC9239</strain>
    </source>
</reference>
<gene>
    <name evidence="3" type="ORF">NCTC9239_01873</name>
</gene>
<dbReference type="Proteomes" id="UP000309952">
    <property type="component" value="Chromosome"/>
</dbReference>
<keyword evidence="3" id="KW-0012">Acyltransferase</keyword>
<keyword evidence="4" id="KW-1185">Reference proteome</keyword>
<evidence type="ECO:0000259" key="2">
    <source>
        <dbReference type="Pfam" id="PF04613"/>
    </source>
</evidence>